<dbReference type="EMBL" id="JARXVC010000018">
    <property type="protein sequence ID" value="MDH6284108.1"/>
    <property type="molecule type" value="Genomic_DNA"/>
</dbReference>
<proteinExistence type="predicted"/>
<dbReference type="InterPro" id="IPR025904">
    <property type="entry name" value="Tubulin-like"/>
</dbReference>
<evidence type="ECO:0000313" key="2">
    <source>
        <dbReference type="Proteomes" id="UP001160334"/>
    </source>
</evidence>
<evidence type="ECO:0000313" key="1">
    <source>
        <dbReference type="EMBL" id="MDH6284108.1"/>
    </source>
</evidence>
<accession>A0ABT6MIF9</accession>
<dbReference type="RefSeq" id="WP_425334555.1">
    <property type="nucleotide sequence ID" value="NZ_JARXVC010000018.1"/>
</dbReference>
<evidence type="ECO:0008006" key="3">
    <source>
        <dbReference type="Google" id="ProtNLM"/>
    </source>
</evidence>
<sequence length="1190" mass="126814">MRRFLVVGCGGSGGATLAYMMDQLRSDLAAHGVDKIPAGWQFISVDVPSGSEDGPDGLGSVQQQGGAYFGSGPQTGSYSVLDNAVTSRYAAAYALDATATWAPRKPDEVGVPISAGAGQYRAVGRMITLNKATEIRDRLQHTWDQLFRVETVSEMSNLKVPGLGEFNSGHSPLILVVSSMAGGAGASMALDVCRLLTLVTGVDPAMMGVFMVTPNIFDSLPEGARSGVRANALAMLGEIVASQTGAAREHDVSTLAALGLHNGEGASIPFARVFPVGRFVGPQRALFGDGSQNAVYRGLARGLAGLMMSGAATAQFMSFDLGNTGSPPGNRDYLGWGDSPWDALPWGSYGFASLSMGRDRYAEYAAQRLARSSADKLMFGHLAPTNPASGTEQVKALLDSQWPAICGDLGLPIGVAGDQAQAHMGQWLTQQALPSADGDRLAHAVVETNLRSFLPASDGVPANQWVPMLRQAAGNRRAALTQAAQDAAYGWAYIWHQDLARRTETVVAGAIAQFGLPYARALVERLGVHLNTFVLPGAQDLSRLGPNDVAAMPAEVEPVLGMLKGTISNGAEVIERILGAYRGQLRQRIYAAAAGLVEKSLGGFTGEFLSPLVNALAEAQRILEDAAGRAVQDLGLARLATDQSAAWPADSEERVQARFAEADNEVMLTSSSDFKTQYEVDLPRSVGAGAAPPHLATAIPVAARQVISGVWATTGGVLPPRGLLECTSQWQSKVFPVDPDTGERTTPALSAFDVHIRPAELLGRARLFIDRPGESFDDFCKVSLRDYVMGVGGAESELTRRRDAVITKFQEALSLARPLISVNDTAVQELHGTATEYRYKFAEVPFKGLDVGDQLIRLLDADPRVDQPAKDNLRRSMTDEGGVTRIDIFGSYPNYSPLVFDSVLEPAKQQWARTPAQGRGAFWRYRRTRPLAAALPMTQDERRAMTAGWFLGQLTGRIQIPESPFNQPVRIWDADASRWLDFPNPLLTPPSQFSATYDWLPAVLESVLLAIASSHEQPVMGSLVPYRTLRGLWDSHSQAPATGIVEVSAKQVVLSWLSTGATGSGLPSRVPGVAEATTVDDRAQRGIEWLTQICTLAGDHFMAPGLNGARGGGQFSVISARNQASMTPIFRDLAPDVHWATGQLIDLVSGCVEQAKSMGTAALPHAGGAFYATTPAAAMNDVVIPEGGVF</sequence>
<gene>
    <name evidence="1" type="ORF">M2280_005360</name>
</gene>
<dbReference type="Gene3D" id="3.40.50.1440">
    <property type="entry name" value="Tubulin/FtsZ, GTPase domain"/>
    <property type="match status" value="1"/>
</dbReference>
<keyword evidence="2" id="KW-1185">Reference proteome</keyword>
<reference evidence="1 2" key="1">
    <citation type="submission" date="2023-04" db="EMBL/GenBank/DDBJ databases">
        <title>Forest soil microbial communities from Buena Vista Peninsula, Colon Province, Panama.</title>
        <authorList>
            <person name="Bouskill N."/>
        </authorList>
    </citation>
    <scope>NUCLEOTIDE SEQUENCE [LARGE SCALE GENOMIC DNA]</scope>
    <source>
        <strain evidence="1 2">CFH S0262</strain>
    </source>
</reference>
<protein>
    <recommendedName>
        <fullName evidence="3">Tubulin-like protein</fullName>
    </recommendedName>
</protein>
<name>A0ABT6MIF9_9NOCA</name>
<organism evidence="1 2">
    <name type="scientific">Prescottella agglutinans</name>
    <dbReference type="NCBI Taxonomy" id="1644129"/>
    <lineage>
        <taxon>Bacteria</taxon>
        <taxon>Bacillati</taxon>
        <taxon>Actinomycetota</taxon>
        <taxon>Actinomycetes</taxon>
        <taxon>Mycobacteriales</taxon>
        <taxon>Nocardiaceae</taxon>
        <taxon>Prescottella</taxon>
    </lineage>
</organism>
<dbReference type="Proteomes" id="UP001160334">
    <property type="component" value="Unassembled WGS sequence"/>
</dbReference>
<dbReference type="Pfam" id="PF13809">
    <property type="entry name" value="Tubulin_2"/>
    <property type="match status" value="1"/>
</dbReference>
<comment type="caution">
    <text evidence="1">The sequence shown here is derived from an EMBL/GenBank/DDBJ whole genome shotgun (WGS) entry which is preliminary data.</text>
</comment>
<dbReference type="InterPro" id="IPR036525">
    <property type="entry name" value="Tubulin/FtsZ_GTPase_sf"/>
</dbReference>